<feature type="transmembrane region" description="Helical" evidence="2">
    <location>
        <begin position="751"/>
        <end position="771"/>
    </location>
</feature>
<feature type="transmembrane region" description="Helical" evidence="2">
    <location>
        <begin position="214"/>
        <end position="235"/>
    </location>
</feature>
<dbReference type="AlphaFoldDB" id="A0A0N4TRT6"/>
<evidence type="ECO:0000256" key="2">
    <source>
        <dbReference type="SAM" id="Phobius"/>
    </source>
</evidence>
<dbReference type="InterPro" id="IPR011701">
    <property type="entry name" value="MFS"/>
</dbReference>
<dbReference type="WBParaSite" id="BPAG_0001137501-mRNA-1">
    <property type="protein sequence ID" value="BPAG_0001137501-mRNA-1"/>
    <property type="gene ID" value="BPAG_0001137501"/>
</dbReference>
<accession>A0A0N4TRT6</accession>
<dbReference type="InterPro" id="IPR036259">
    <property type="entry name" value="MFS_trans_sf"/>
</dbReference>
<proteinExistence type="predicted"/>
<dbReference type="Gene3D" id="1.20.1250.20">
    <property type="entry name" value="MFS general substrate transporter like domains"/>
    <property type="match status" value="2"/>
</dbReference>
<dbReference type="STRING" id="6280.A0A0N4TRT6"/>
<reference evidence="5" key="1">
    <citation type="submission" date="2017-02" db="UniProtKB">
        <authorList>
            <consortium name="WormBaseParasite"/>
        </authorList>
    </citation>
    <scope>IDENTIFICATION</scope>
</reference>
<dbReference type="Proteomes" id="UP000278627">
    <property type="component" value="Unassembled WGS sequence"/>
</dbReference>
<name>A0A0N4TRT6_BRUPA</name>
<feature type="region of interest" description="Disordered" evidence="1">
    <location>
        <begin position="1"/>
        <end position="61"/>
    </location>
</feature>
<evidence type="ECO:0000256" key="1">
    <source>
        <dbReference type="SAM" id="MobiDB-lite"/>
    </source>
</evidence>
<feature type="transmembrane region" description="Helical" evidence="2">
    <location>
        <begin position="183"/>
        <end position="208"/>
    </location>
</feature>
<feature type="transmembrane region" description="Helical" evidence="2">
    <location>
        <begin position="271"/>
        <end position="291"/>
    </location>
</feature>
<evidence type="ECO:0000313" key="5">
    <source>
        <dbReference type="WBParaSite" id="BPAG_0001137501-mRNA-1"/>
    </source>
</evidence>
<feature type="transmembrane region" description="Helical" evidence="2">
    <location>
        <begin position="658"/>
        <end position="679"/>
    </location>
</feature>
<keyword evidence="2" id="KW-0812">Transmembrane</keyword>
<dbReference type="InterPro" id="IPR050327">
    <property type="entry name" value="Proton-linked_MCT"/>
</dbReference>
<keyword evidence="2" id="KW-1133">Transmembrane helix</keyword>
<dbReference type="Pfam" id="PF07690">
    <property type="entry name" value="MFS_1"/>
    <property type="match status" value="2"/>
</dbReference>
<keyword evidence="2" id="KW-0472">Membrane</keyword>
<dbReference type="SUPFAM" id="SSF103473">
    <property type="entry name" value="MFS general substrate transporter"/>
    <property type="match status" value="1"/>
</dbReference>
<feature type="transmembrane region" description="Helical" evidence="2">
    <location>
        <begin position="142"/>
        <end position="162"/>
    </location>
</feature>
<protein>
    <submittedName>
        <fullName evidence="5">MFS_4 domain-containing protein</fullName>
    </submittedName>
</protein>
<feature type="compositionally biased region" description="Polar residues" evidence="1">
    <location>
        <begin position="340"/>
        <end position="356"/>
    </location>
</feature>
<feature type="transmembrane region" description="Helical" evidence="2">
    <location>
        <begin position="719"/>
        <end position="739"/>
    </location>
</feature>
<evidence type="ECO:0000313" key="4">
    <source>
        <dbReference type="Proteomes" id="UP000278627"/>
    </source>
</evidence>
<gene>
    <name evidence="3" type="ORF">BPAG_LOCUS11337</name>
</gene>
<organism evidence="5">
    <name type="scientific">Brugia pahangi</name>
    <name type="common">Filarial nematode worm</name>
    <dbReference type="NCBI Taxonomy" id="6280"/>
    <lineage>
        <taxon>Eukaryota</taxon>
        <taxon>Metazoa</taxon>
        <taxon>Ecdysozoa</taxon>
        <taxon>Nematoda</taxon>
        <taxon>Chromadorea</taxon>
        <taxon>Rhabditida</taxon>
        <taxon>Spirurina</taxon>
        <taxon>Spiruromorpha</taxon>
        <taxon>Filarioidea</taxon>
        <taxon>Onchocercidae</taxon>
        <taxon>Brugia</taxon>
    </lineage>
</organism>
<reference evidence="3 4" key="2">
    <citation type="submission" date="2018-11" db="EMBL/GenBank/DDBJ databases">
        <authorList>
            <consortium name="Pathogen Informatics"/>
        </authorList>
    </citation>
    <scope>NUCLEOTIDE SEQUENCE [LARGE SCALE GENOMIC DNA]</scope>
</reference>
<feature type="transmembrane region" description="Helical" evidence="2">
    <location>
        <begin position="242"/>
        <end position="265"/>
    </location>
</feature>
<feature type="region of interest" description="Disordered" evidence="1">
    <location>
        <begin position="325"/>
        <end position="401"/>
    </location>
</feature>
<feature type="compositionally biased region" description="Polar residues" evidence="1">
    <location>
        <begin position="374"/>
        <end position="384"/>
    </location>
</feature>
<dbReference type="PANTHER" id="PTHR11360">
    <property type="entry name" value="MONOCARBOXYLATE TRANSPORTER"/>
    <property type="match status" value="1"/>
</dbReference>
<sequence>MPIEKSIKPINGAWFTEGTQGDTGRDLPPLAVNGNQLSNKLSPAEDNSKRNGHANPDEAEACNGENMGGKCNHDNAQDCCSDKDGSEEGNFSDVLPTPPDGGYGWVIVFAAFMSNFVVDGIANSFGAFMSIYQDYFNASKALVSLIGSLLIGCYLLIGSAIHRSKLIQGPVAGGLVNKYGARMVVIIGSFVAGLSFLASIFCSSIYVFMIFYGFLAGTGFGLIYLPSIVTVGYYFEKKRSIATGIAVAGSGVGTFVLPPLCIVVINQFGWKIAICSLAALSFSSTIYGLLYRPLQAPAIKRGKENTKTDVEELVRISTLLKSKEKKWETNDEESKDSATDENNLQKFRRVPNTQSESETHQFDEATLLAPAVENMTSKNSGIHSDSTERLSAKARDPEASINNKTASATDLKTNHGNLANMLNRISLLSFAHSMNLLSQSSRMKGAESLLSVASSIKEFNKPLSRRDIFYSGSIRNLPEFKSEGIVFMDLKIDVHLYLSSNYQSYRESQISISASAVGHAIAGVSQVDEISDTPNKLHSNHGTTGEENEQLDQLIDYYTDSMMIFRRCECIPVSIRNVFSEMIDISLLKEPAMFLLCISNLCGMLGFYVPFMFLIDMAVAKGHTKASGSLLLSVIGITNTFGRIAFGWLADRGWLSALTINNFALLGCGVLTCLCPLFPGYGGLLVYSILFGFIISAYISLTSIVLVDELGLDRLTNSFGLLVVSRGIASLLGTPLAGIVYDMFASYDASFYFAGVIILLSGLISCLIPAIHRCRHNEFAKETVEEARMIDKEIQSEKLSVLMEYSERNLMGYQCTVKCLPEQQRLFGDSRVIPFGKTADSG</sequence>
<dbReference type="PANTHER" id="PTHR11360:SF286">
    <property type="entry name" value="GH22266P"/>
    <property type="match status" value="1"/>
</dbReference>
<feature type="transmembrane region" description="Helical" evidence="2">
    <location>
        <begin position="592"/>
        <end position="615"/>
    </location>
</feature>
<keyword evidence="4" id="KW-1185">Reference proteome</keyword>
<dbReference type="CDD" id="cd17352">
    <property type="entry name" value="MFS_MCT_SLC16"/>
    <property type="match status" value="1"/>
</dbReference>
<dbReference type="EMBL" id="UZAD01013225">
    <property type="protein sequence ID" value="VDN92523.1"/>
    <property type="molecule type" value="Genomic_DNA"/>
</dbReference>
<feature type="transmembrane region" description="Helical" evidence="2">
    <location>
        <begin position="627"/>
        <end position="646"/>
    </location>
</feature>
<dbReference type="GO" id="GO:0008028">
    <property type="term" value="F:monocarboxylic acid transmembrane transporter activity"/>
    <property type="evidence" value="ECO:0007669"/>
    <property type="project" value="TreeGrafter"/>
</dbReference>
<feature type="transmembrane region" description="Helical" evidence="2">
    <location>
        <begin position="102"/>
        <end position="122"/>
    </location>
</feature>
<feature type="compositionally biased region" description="Basic and acidic residues" evidence="1">
    <location>
        <begin position="385"/>
        <end position="398"/>
    </location>
</feature>
<feature type="transmembrane region" description="Helical" evidence="2">
    <location>
        <begin position="685"/>
        <end position="707"/>
    </location>
</feature>
<evidence type="ECO:0000313" key="3">
    <source>
        <dbReference type="EMBL" id="VDN92523.1"/>
    </source>
</evidence>